<evidence type="ECO:0000256" key="5">
    <source>
        <dbReference type="ARBA" id="ARBA00022729"/>
    </source>
</evidence>
<gene>
    <name evidence="8" type="ORF">TTHERM_01008770</name>
</gene>
<dbReference type="EMBL" id="GG662290">
    <property type="protein sequence ID" value="EAS06465.2"/>
    <property type="molecule type" value="Genomic_DNA"/>
</dbReference>
<evidence type="ECO:0000313" key="9">
    <source>
        <dbReference type="Proteomes" id="UP000009168"/>
    </source>
</evidence>
<dbReference type="OrthoDB" id="2116838at2759"/>
<sequence length="962" mass="109852">MDLTQILITLENLQTIQIFNVSMEDNIEFQFLQVNNFESLSIQKNIIQIEDSYTCLKNHVFSNQNQSSLQGIFISNIQSNQNKLYFSKNAQYCSPISINSKQDLQILISNVTFSNYQVQTLTKQKPIGQIALGFYFQSPTITVVFKNSSFINQDLNSPFSWIFGQVKQVHIFDSNFTNPILQNQSVNLDNQKNGGFVFIQSETFNADNSHFFNGQALNGGALYWISQNKGSLYFKFCTFSNNIAYSNTDLEAKGGALYIDGQQSLGYDIFIYQSSFLSNFASFKGGAIHILTSIKPRSAIFIENVVFNNNFSLQGSNLNIDSSTVSKTIVVLQYIKSLNQIEAMINSFLNLNPLFTDIYMSEISSTRNSLFSIQNTQEIQIENSQFKISCNNVENISLNQINNYIFQKILFVLNTQYYSELNNIYNESIFLENLVTVTQAISINIYNNTISNNNNINNTLTLPNQNIQIQNAVFFQSLNCKIYKLNTFNNKCNSCSHGTIQIISQEQIILDSIFENNVAQFGAGLYAQQFQNTQYQLPPIFIQNTLFKNNKAMINGGSIYLKNSSMLINQSTFESNIAMLNGGAIYIENEKQQILKNQLEITDNIFLENMSQNGGAIASLTGQSVNRYLNNTYSFNRANYYGNNIFTSPTQLNIYINYKLQYFYSSQQIVLISNHMGGQIQEDIILRLCSDQNQEILNIPKYSFLQIAILEGNGYLSQNKIYSSNGEFNLTQQIKVYGNFNQQLKLQVTSDLILIPIFNSSQYLIGYRNYSLIIVIDMAQNCLTGQIPIKFEQNYDQCQDCKDTQYSFSIANQCQSCPDSSVKCYRDMIFLPSNLWRVNQQSIVLYPCKNCVGDIQISQIGQTGQLSPKHQDMSYYCKQGYVGALCEDCDRSGEYWGEAYFMKLDQKCSSLKIEGLNQLQDHDKSGLLITLQKILWLRYLKCVQCNQNFDLLIIFNRNNVFL</sequence>
<name>Q24F97_TETTS</name>
<dbReference type="PANTHER" id="PTHR11319">
    <property type="entry name" value="G PROTEIN-COUPLED RECEPTOR-RELATED"/>
    <property type="match status" value="1"/>
</dbReference>
<dbReference type="PANTHER" id="PTHR11319:SF35">
    <property type="entry name" value="OUTER MEMBRANE PROTEIN PMPC-RELATED"/>
    <property type="match status" value="1"/>
</dbReference>
<dbReference type="AlphaFoldDB" id="Q24F97"/>
<keyword evidence="6" id="KW-0472">Membrane</keyword>
<dbReference type="Pfam" id="PF02415">
    <property type="entry name" value="Chlam_PMP"/>
    <property type="match status" value="1"/>
</dbReference>
<evidence type="ECO:0000313" key="8">
    <source>
        <dbReference type="EMBL" id="EAS06465.2"/>
    </source>
</evidence>
<reference evidence="9" key="1">
    <citation type="journal article" date="2006" name="PLoS Biol.">
        <title>Macronuclear genome sequence of the ciliate Tetrahymena thermophila, a model eukaryote.</title>
        <authorList>
            <person name="Eisen J.A."/>
            <person name="Coyne R.S."/>
            <person name="Wu M."/>
            <person name="Wu D."/>
            <person name="Thiagarajan M."/>
            <person name="Wortman J.R."/>
            <person name="Badger J.H."/>
            <person name="Ren Q."/>
            <person name="Amedeo P."/>
            <person name="Jones K.M."/>
            <person name="Tallon L.J."/>
            <person name="Delcher A.L."/>
            <person name="Salzberg S.L."/>
            <person name="Silva J.C."/>
            <person name="Haas B.J."/>
            <person name="Majoros W.H."/>
            <person name="Farzad M."/>
            <person name="Carlton J.M."/>
            <person name="Smith R.K. Jr."/>
            <person name="Garg J."/>
            <person name="Pearlman R.E."/>
            <person name="Karrer K.M."/>
            <person name="Sun L."/>
            <person name="Manning G."/>
            <person name="Elde N.C."/>
            <person name="Turkewitz A.P."/>
            <person name="Asai D.J."/>
            <person name="Wilkes D.E."/>
            <person name="Wang Y."/>
            <person name="Cai H."/>
            <person name="Collins K."/>
            <person name="Stewart B.A."/>
            <person name="Lee S.R."/>
            <person name="Wilamowska K."/>
            <person name="Weinberg Z."/>
            <person name="Ruzzo W.L."/>
            <person name="Wloga D."/>
            <person name="Gaertig J."/>
            <person name="Frankel J."/>
            <person name="Tsao C.-C."/>
            <person name="Gorovsky M.A."/>
            <person name="Keeling P.J."/>
            <person name="Waller R.F."/>
            <person name="Patron N.J."/>
            <person name="Cherry J.M."/>
            <person name="Stover N.A."/>
            <person name="Krieger C.J."/>
            <person name="del Toro C."/>
            <person name="Ryder H.F."/>
            <person name="Williamson S.C."/>
            <person name="Barbeau R.A."/>
            <person name="Hamilton E.P."/>
            <person name="Orias E."/>
        </authorList>
    </citation>
    <scope>NUCLEOTIDE SEQUENCE [LARGE SCALE GENOMIC DNA]</scope>
    <source>
        <strain evidence="9">SB210</strain>
    </source>
</reference>
<dbReference type="HOGENOM" id="CLU_019871_0_0_1"/>
<dbReference type="GO" id="GO:0005576">
    <property type="term" value="C:extracellular region"/>
    <property type="evidence" value="ECO:0007669"/>
    <property type="project" value="UniProtKB-SubCell"/>
</dbReference>
<keyword evidence="4" id="KW-0964">Secreted</keyword>
<dbReference type="Proteomes" id="UP000009168">
    <property type="component" value="Unassembled WGS sequence"/>
</dbReference>
<accession>Q24F97</accession>
<keyword evidence="7" id="KW-0998">Cell outer membrane</keyword>
<dbReference type="KEGG" id="tet:TTHERM_01008770"/>
<evidence type="ECO:0000256" key="4">
    <source>
        <dbReference type="ARBA" id="ARBA00022525"/>
    </source>
</evidence>
<dbReference type="eggNOG" id="ENOG502RY9I">
    <property type="taxonomic scope" value="Eukaryota"/>
</dbReference>
<evidence type="ECO:0000256" key="3">
    <source>
        <dbReference type="ARBA" id="ARBA00004613"/>
    </source>
</evidence>
<evidence type="ECO:0000256" key="6">
    <source>
        <dbReference type="ARBA" id="ARBA00023136"/>
    </source>
</evidence>
<dbReference type="InParanoid" id="Q24F97"/>
<protein>
    <submittedName>
        <fullName evidence="8">Uncharacterized protein</fullName>
    </submittedName>
</protein>
<comment type="subcellular location">
    <subcellularLocation>
        <location evidence="1">Cell envelope</location>
    </subcellularLocation>
    <subcellularLocation>
        <location evidence="2">Cell outer membrane</location>
    </subcellularLocation>
    <subcellularLocation>
        <location evidence="3">Secreted</location>
    </subcellularLocation>
</comment>
<evidence type="ECO:0000256" key="7">
    <source>
        <dbReference type="ARBA" id="ARBA00023237"/>
    </source>
</evidence>
<keyword evidence="5" id="KW-0732">Signal</keyword>
<dbReference type="InterPro" id="IPR011050">
    <property type="entry name" value="Pectin_lyase_fold/virulence"/>
</dbReference>
<dbReference type="SUPFAM" id="SSF51126">
    <property type="entry name" value="Pectin lyase-like"/>
    <property type="match status" value="2"/>
</dbReference>
<proteinExistence type="predicted"/>
<dbReference type="GeneID" id="7827945"/>
<organism evidence="8 9">
    <name type="scientific">Tetrahymena thermophila (strain SB210)</name>
    <dbReference type="NCBI Taxonomy" id="312017"/>
    <lineage>
        <taxon>Eukaryota</taxon>
        <taxon>Sar</taxon>
        <taxon>Alveolata</taxon>
        <taxon>Ciliophora</taxon>
        <taxon>Intramacronucleata</taxon>
        <taxon>Oligohymenophorea</taxon>
        <taxon>Hymenostomatida</taxon>
        <taxon>Tetrahymenina</taxon>
        <taxon>Tetrahymenidae</taxon>
        <taxon>Tetrahymena</taxon>
    </lineage>
</organism>
<dbReference type="InterPro" id="IPR003368">
    <property type="entry name" value="POMP_repeat"/>
</dbReference>
<dbReference type="RefSeq" id="XP_001026710.2">
    <property type="nucleotide sequence ID" value="XM_001026710.2"/>
</dbReference>
<evidence type="ECO:0000256" key="1">
    <source>
        <dbReference type="ARBA" id="ARBA00004196"/>
    </source>
</evidence>
<keyword evidence="9" id="KW-1185">Reference proteome</keyword>
<evidence type="ECO:0000256" key="2">
    <source>
        <dbReference type="ARBA" id="ARBA00004442"/>
    </source>
</evidence>